<dbReference type="VEuPathDB" id="FungiDB:GMDG_00164"/>
<feature type="region of interest" description="Disordered" evidence="1">
    <location>
        <begin position="144"/>
        <end position="176"/>
    </location>
</feature>
<organism evidence="2">
    <name type="scientific">Pseudogymnoascus destructans</name>
    <dbReference type="NCBI Taxonomy" id="655981"/>
    <lineage>
        <taxon>Eukaryota</taxon>
        <taxon>Fungi</taxon>
        <taxon>Dikarya</taxon>
        <taxon>Ascomycota</taxon>
        <taxon>Pezizomycotina</taxon>
        <taxon>Leotiomycetes</taxon>
        <taxon>Thelebolales</taxon>
        <taxon>Thelebolaceae</taxon>
        <taxon>Pseudogymnoascus</taxon>
    </lineage>
</organism>
<evidence type="ECO:0000256" key="1">
    <source>
        <dbReference type="SAM" id="MobiDB-lite"/>
    </source>
</evidence>
<dbReference type="GeneID" id="36285866"/>
<dbReference type="RefSeq" id="XP_024325434.1">
    <property type="nucleotide sequence ID" value="XM_024466442.1"/>
</dbReference>
<dbReference type="Proteomes" id="UP000077154">
    <property type="component" value="Unassembled WGS sequence"/>
</dbReference>
<gene>
    <name evidence="2" type="ORF">VC83_02787</name>
</gene>
<reference evidence="2" key="1">
    <citation type="submission" date="2016-03" db="EMBL/GenBank/DDBJ databases">
        <title>Updated assembly of Pseudogymnoascus destructans, the fungus causing white-nose syndrome of bats.</title>
        <authorList>
            <person name="Palmer J.M."/>
            <person name="Drees K.P."/>
            <person name="Foster J.T."/>
            <person name="Lindner D.L."/>
        </authorList>
    </citation>
    <scope>NUCLEOTIDE SEQUENCE [LARGE SCALE GENOMIC DNA]</scope>
    <source>
        <strain evidence="2">20631-21</strain>
    </source>
</reference>
<proteinExistence type="predicted"/>
<protein>
    <submittedName>
        <fullName evidence="2">Uncharacterized protein</fullName>
    </submittedName>
</protein>
<name>A0A177AFG4_9PEZI</name>
<feature type="region of interest" description="Disordered" evidence="1">
    <location>
        <begin position="68"/>
        <end position="101"/>
    </location>
</feature>
<feature type="region of interest" description="Disordered" evidence="1">
    <location>
        <begin position="268"/>
        <end position="287"/>
    </location>
</feature>
<feature type="compositionally biased region" description="Polar residues" evidence="1">
    <location>
        <begin position="71"/>
        <end position="100"/>
    </location>
</feature>
<dbReference type="AlphaFoldDB" id="A0A177AFG4"/>
<feature type="compositionally biased region" description="Polar residues" evidence="1">
    <location>
        <begin position="144"/>
        <end position="162"/>
    </location>
</feature>
<dbReference type="OrthoDB" id="10636054at2759"/>
<dbReference type="EMBL" id="KV441392">
    <property type="protein sequence ID" value="OAF60152.1"/>
    <property type="molecule type" value="Genomic_DNA"/>
</dbReference>
<sequence length="308" mass="34321">MSGICSGTKLGSNTDETSGLQMILEAAGHIEKESNVASQNDIRIEVDDDNRGHEPFYTSEINIENLVSGHPSPSCSSGNGTANSGLSTSPGSSDPTISNHLSEEPNRMQYFATDQIARNLSPESPAVDPAAMTMSQTGRLYNHAPTSHTCDLTSTEHQQGTAQRLRKRKPGRTPPEFYRQISRKCIGESKMSPYAFGQHLRKRKPGQIAQEFYRQISRKCIGESKMSPYAFGQHLRKRKPGQIAQEFYRQISRKCVGESKMSSYAIGQRLRKRKTGRTPTGILPPEQQEMRWGIKEEFIRPTSGQQES</sequence>
<accession>A0A177AFG4</accession>
<evidence type="ECO:0000313" key="2">
    <source>
        <dbReference type="EMBL" id="OAF60152.1"/>
    </source>
</evidence>